<protein>
    <submittedName>
        <fullName evidence="1">Unannotated protein</fullName>
    </submittedName>
</protein>
<dbReference type="AlphaFoldDB" id="A0A6J6UYG2"/>
<gene>
    <name evidence="1" type="ORF">UFOPK2810_01498</name>
</gene>
<organism evidence="1">
    <name type="scientific">freshwater metagenome</name>
    <dbReference type="NCBI Taxonomy" id="449393"/>
    <lineage>
        <taxon>unclassified sequences</taxon>
        <taxon>metagenomes</taxon>
        <taxon>ecological metagenomes</taxon>
    </lineage>
</organism>
<dbReference type="EMBL" id="CAEZYZ010000294">
    <property type="protein sequence ID" value="CAB4763397.1"/>
    <property type="molecule type" value="Genomic_DNA"/>
</dbReference>
<name>A0A6J6UYG2_9ZZZZ</name>
<sequence>MQERQVSSHSHTHAGARHIADRWCDQQIDPWPLKSPRQPLDYPLAERWRARDRHCVGVLKCDAGHDLIEPCIEPRIINISCWLVDDIDDSEAGYRVAVEHVDDLRLRGLCANDNRAVQEVAVPALVP</sequence>
<accession>A0A6J6UYG2</accession>
<reference evidence="1" key="1">
    <citation type="submission" date="2020-05" db="EMBL/GenBank/DDBJ databases">
        <authorList>
            <person name="Chiriac C."/>
            <person name="Salcher M."/>
            <person name="Ghai R."/>
            <person name="Kavagutti S V."/>
        </authorList>
    </citation>
    <scope>NUCLEOTIDE SEQUENCE</scope>
</reference>
<proteinExistence type="predicted"/>
<evidence type="ECO:0000313" key="1">
    <source>
        <dbReference type="EMBL" id="CAB4763397.1"/>
    </source>
</evidence>